<dbReference type="InterPro" id="IPR000515">
    <property type="entry name" value="MetI-like"/>
</dbReference>
<dbReference type="STRING" id="217031.ABB05_17780"/>
<organism evidence="9 10">
    <name type="scientific">Lederbergia galactosidilytica</name>
    <dbReference type="NCBI Taxonomy" id="217031"/>
    <lineage>
        <taxon>Bacteria</taxon>
        <taxon>Bacillati</taxon>
        <taxon>Bacillota</taxon>
        <taxon>Bacilli</taxon>
        <taxon>Bacillales</taxon>
        <taxon>Bacillaceae</taxon>
        <taxon>Lederbergia</taxon>
    </lineage>
</organism>
<feature type="transmembrane region" description="Helical" evidence="7">
    <location>
        <begin position="142"/>
        <end position="160"/>
    </location>
</feature>
<feature type="transmembrane region" description="Helical" evidence="7">
    <location>
        <begin position="77"/>
        <end position="97"/>
    </location>
</feature>
<evidence type="ECO:0000313" key="10">
    <source>
        <dbReference type="Proteomes" id="UP000077881"/>
    </source>
</evidence>
<keyword evidence="4 7" id="KW-0812">Transmembrane</keyword>
<comment type="similarity">
    <text evidence="7">Belongs to the binding-protein-dependent transport system permease family.</text>
</comment>
<dbReference type="Proteomes" id="UP000077881">
    <property type="component" value="Unassembled WGS sequence"/>
</dbReference>
<evidence type="ECO:0000256" key="4">
    <source>
        <dbReference type="ARBA" id="ARBA00022692"/>
    </source>
</evidence>
<evidence type="ECO:0000256" key="6">
    <source>
        <dbReference type="ARBA" id="ARBA00023136"/>
    </source>
</evidence>
<reference evidence="9 10" key="1">
    <citation type="submission" date="2015-05" db="EMBL/GenBank/DDBJ databases">
        <title>Comparison of genome.</title>
        <authorList>
            <person name="Zheng Z."/>
            <person name="Sun M."/>
        </authorList>
    </citation>
    <scope>NUCLEOTIDE SEQUENCE [LARGE SCALE GENOMIC DNA]</scope>
    <source>
        <strain evidence="9 10">G25-74</strain>
    </source>
</reference>
<gene>
    <name evidence="9" type="ORF">ABB05_17780</name>
</gene>
<dbReference type="Pfam" id="PF00528">
    <property type="entry name" value="BPD_transp_1"/>
    <property type="match status" value="1"/>
</dbReference>
<dbReference type="PROSITE" id="PS50928">
    <property type="entry name" value="ABC_TM1"/>
    <property type="match status" value="1"/>
</dbReference>
<evidence type="ECO:0000256" key="5">
    <source>
        <dbReference type="ARBA" id="ARBA00022989"/>
    </source>
</evidence>
<keyword evidence="3" id="KW-1003">Cell membrane</keyword>
<proteinExistence type="inferred from homology"/>
<dbReference type="SUPFAM" id="SSF161098">
    <property type="entry name" value="MetI-like"/>
    <property type="match status" value="1"/>
</dbReference>
<feature type="transmembrane region" description="Helical" evidence="7">
    <location>
        <begin position="109"/>
        <end position="130"/>
    </location>
</feature>
<dbReference type="PATRIC" id="fig|217031.6.peg.3856"/>
<dbReference type="CDD" id="cd06261">
    <property type="entry name" value="TM_PBP2"/>
    <property type="match status" value="1"/>
</dbReference>
<keyword evidence="10" id="KW-1185">Reference proteome</keyword>
<dbReference type="GO" id="GO:0005886">
    <property type="term" value="C:plasma membrane"/>
    <property type="evidence" value="ECO:0007669"/>
    <property type="project" value="UniProtKB-SubCell"/>
</dbReference>
<evidence type="ECO:0000256" key="2">
    <source>
        <dbReference type="ARBA" id="ARBA00022448"/>
    </source>
</evidence>
<dbReference type="Gene3D" id="1.10.3720.10">
    <property type="entry name" value="MetI-like"/>
    <property type="match status" value="1"/>
</dbReference>
<evidence type="ECO:0000256" key="7">
    <source>
        <dbReference type="RuleBase" id="RU363032"/>
    </source>
</evidence>
<dbReference type="PANTHER" id="PTHR43744:SF9">
    <property type="entry name" value="POLYGALACTURONAN_RHAMNOGALACTURONAN TRANSPORT SYSTEM PERMEASE PROTEIN YTCP"/>
    <property type="match status" value="1"/>
</dbReference>
<accession>A0A177ZIY5</accession>
<evidence type="ECO:0000256" key="3">
    <source>
        <dbReference type="ARBA" id="ARBA00022475"/>
    </source>
</evidence>
<keyword evidence="2 7" id="KW-0813">Transport</keyword>
<dbReference type="OrthoDB" id="9810086at2"/>
<feature type="transmembrane region" description="Helical" evidence="7">
    <location>
        <begin position="253"/>
        <end position="272"/>
    </location>
</feature>
<dbReference type="EMBL" id="LDJR01000058">
    <property type="protein sequence ID" value="OAK67892.1"/>
    <property type="molecule type" value="Genomic_DNA"/>
</dbReference>
<comment type="subcellular location">
    <subcellularLocation>
        <location evidence="1 7">Cell membrane</location>
        <topology evidence="1 7">Multi-pass membrane protein</topology>
    </subcellularLocation>
</comment>
<comment type="caution">
    <text evidence="9">The sequence shown here is derived from an EMBL/GenBank/DDBJ whole genome shotgun (WGS) entry which is preliminary data.</text>
</comment>
<name>A0A177ZIY5_9BACI</name>
<dbReference type="PANTHER" id="PTHR43744">
    <property type="entry name" value="ABC TRANSPORTER PERMEASE PROTEIN MG189-RELATED-RELATED"/>
    <property type="match status" value="1"/>
</dbReference>
<evidence type="ECO:0000259" key="8">
    <source>
        <dbReference type="PROSITE" id="PS50928"/>
    </source>
</evidence>
<sequence length="287" mass="31931">MKSRRKITTFTIVNVIILLGVALVTIYPFLHMIAVSLSGDVHVMRGDVNLIPKDLTLKNYVHVLSDSRIGTGYLNTLIYVTLGTVISLIITAMGAYALSKKRMIFRKGFMLMIVFTILFSGGMIPTFLIVKNLGLMDTVWAMVLPAAVSTWNLIIMRTFFSATIPSELEESAKIDGLNDIGIFIRIVLPLSKPVLATIGLFYAVGIWNNFMLPLLYLRDNALYPLQIILRNMVLVEEMASVSGTDAVVIQESIQYATILVSTLPILLLYPFLQKYFVKGVMIGSLKD</sequence>
<evidence type="ECO:0000313" key="9">
    <source>
        <dbReference type="EMBL" id="OAK67892.1"/>
    </source>
</evidence>
<feature type="domain" description="ABC transmembrane type-1" evidence="8">
    <location>
        <begin position="73"/>
        <end position="272"/>
    </location>
</feature>
<keyword evidence="6 7" id="KW-0472">Membrane</keyword>
<dbReference type="InterPro" id="IPR035906">
    <property type="entry name" value="MetI-like_sf"/>
</dbReference>
<protein>
    <submittedName>
        <fullName evidence="9">Sugar ABC transporter permease</fullName>
    </submittedName>
</protein>
<feature type="transmembrane region" description="Helical" evidence="7">
    <location>
        <begin position="7"/>
        <end position="30"/>
    </location>
</feature>
<dbReference type="RefSeq" id="WP_064468622.1">
    <property type="nucleotide sequence ID" value="NZ_LDJR01000058.1"/>
</dbReference>
<dbReference type="GO" id="GO:0055085">
    <property type="term" value="P:transmembrane transport"/>
    <property type="evidence" value="ECO:0007669"/>
    <property type="project" value="InterPro"/>
</dbReference>
<dbReference type="AlphaFoldDB" id="A0A177ZIY5"/>
<keyword evidence="5 7" id="KW-1133">Transmembrane helix</keyword>
<evidence type="ECO:0000256" key="1">
    <source>
        <dbReference type="ARBA" id="ARBA00004651"/>
    </source>
</evidence>